<dbReference type="Proteomes" id="UP001328107">
    <property type="component" value="Unassembled WGS sequence"/>
</dbReference>
<dbReference type="AlphaFoldDB" id="A0AAN5C7D1"/>
<accession>A0AAN5C7D1</accession>
<dbReference type="PANTHER" id="PTHR16450">
    <property type="entry name" value="RING FINGER PROTEIN 186"/>
    <property type="match status" value="1"/>
</dbReference>
<sequence>MAQMLYREESTNTIEYFRSVKIKKITRNGEETITVTSCKKWGYPEEGLFSNGVVWRGEAFFFNYGLIWALNLTDFLWRNINQIHRDGAPMWEYSDWRDLLLLTDESKGDFLFARFRPSSDDHCEYVITYSVRVYSYSDDIADTVLEANTRSQDGIITVPSWIALGTAEDERRLEEGLEDKDRKVPLFIAQRLRDVGDGIIPYPRSKEEAERIWKKTTAEEEKEKIEKMRKSQSSSSFSRSCSICFSPNPSDRAVFTSCGHLSCLACAMQLTLETNKFVCPFCRKKTSFIRIFEEEEGEEVEKETKEENEKNEIAKIDDPDIE</sequence>
<evidence type="ECO:0000313" key="7">
    <source>
        <dbReference type="Proteomes" id="UP001328107"/>
    </source>
</evidence>
<reference evidence="7" key="1">
    <citation type="submission" date="2022-10" db="EMBL/GenBank/DDBJ databases">
        <title>Genome assembly of Pristionchus species.</title>
        <authorList>
            <person name="Yoshida K."/>
            <person name="Sommer R.J."/>
        </authorList>
    </citation>
    <scope>NUCLEOTIDE SEQUENCE [LARGE SCALE GENOMIC DNA]</scope>
    <source>
        <strain evidence="7">RS5460</strain>
    </source>
</reference>
<feature type="region of interest" description="Disordered" evidence="4">
    <location>
        <begin position="295"/>
        <end position="322"/>
    </location>
</feature>
<dbReference type="SMART" id="SM00184">
    <property type="entry name" value="RING"/>
    <property type="match status" value="1"/>
</dbReference>
<name>A0AAN5C7D1_9BILA</name>
<gene>
    <name evidence="6" type="ORF">PMAYCL1PPCAC_03650</name>
</gene>
<dbReference type="Pfam" id="PF13920">
    <property type="entry name" value="zf-C3HC4_3"/>
    <property type="match status" value="1"/>
</dbReference>
<dbReference type="CDD" id="cd16449">
    <property type="entry name" value="RING-HC"/>
    <property type="match status" value="1"/>
</dbReference>
<evidence type="ECO:0000256" key="2">
    <source>
        <dbReference type="ARBA" id="ARBA00022833"/>
    </source>
</evidence>
<dbReference type="InterPro" id="IPR013083">
    <property type="entry name" value="Znf_RING/FYVE/PHD"/>
</dbReference>
<keyword evidence="7" id="KW-1185">Reference proteome</keyword>
<dbReference type="PANTHER" id="PTHR16450:SF1">
    <property type="entry name" value="PROTEIN CBG12045"/>
    <property type="match status" value="1"/>
</dbReference>
<dbReference type="InterPro" id="IPR001841">
    <property type="entry name" value="Znf_RING"/>
</dbReference>
<proteinExistence type="predicted"/>
<dbReference type="SUPFAM" id="SSF57850">
    <property type="entry name" value="RING/U-box"/>
    <property type="match status" value="1"/>
</dbReference>
<keyword evidence="1 3" id="KW-0479">Metal-binding</keyword>
<organism evidence="6 7">
    <name type="scientific">Pristionchus mayeri</name>
    <dbReference type="NCBI Taxonomy" id="1317129"/>
    <lineage>
        <taxon>Eukaryota</taxon>
        <taxon>Metazoa</taxon>
        <taxon>Ecdysozoa</taxon>
        <taxon>Nematoda</taxon>
        <taxon>Chromadorea</taxon>
        <taxon>Rhabditida</taxon>
        <taxon>Rhabditina</taxon>
        <taxon>Diplogasteromorpha</taxon>
        <taxon>Diplogasteroidea</taxon>
        <taxon>Neodiplogasteridae</taxon>
        <taxon>Pristionchus</taxon>
    </lineage>
</organism>
<feature type="compositionally biased region" description="Basic and acidic residues" evidence="4">
    <location>
        <begin position="302"/>
        <end position="322"/>
    </location>
</feature>
<evidence type="ECO:0000256" key="4">
    <source>
        <dbReference type="SAM" id="MobiDB-lite"/>
    </source>
</evidence>
<evidence type="ECO:0000256" key="3">
    <source>
        <dbReference type="PROSITE-ProRule" id="PRU00175"/>
    </source>
</evidence>
<dbReference type="PROSITE" id="PS50089">
    <property type="entry name" value="ZF_RING_2"/>
    <property type="match status" value="1"/>
</dbReference>
<evidence type="ECO:0000313" key="6">
    <source>
        <dbReference type="EMBL" id="GMR33455.1"/>
    </source>
</evidence>
<evidence type="ECO:0000259" key="5">
    <source>
        <dbReference type="PROSITE" id="PS50089"/>
    </source>
</evidence>
<keyword evidence="2" id="KW-0862">Zinc</keyword>
<dbReference type="Gene3D" id="3.30.40.10">
    <property type="entry name" value="Zinc/RING finger domain, C3HC4 (zinc finger)"/>
    <property type="match status" value="1"/>
</dbReference>
<protein>
    <recommendedName>
        <fullName evidence="5">RING-type domain-containing protein</fullName>
    </recommendedName>
</protein>
<evidence type="ECO:0000256" key="1">
    <source>
        <dbReference type="ARBA" id="ARBA00022771"/>
    </source>
</evidence>
<feature type="domain" description="RING-type" evidence="5">
    <location>
        <begin position="241"/>
        <end position="283"/>
    </location>
</feature>
<dbReference type="EMBL" id="BTRK01000001">
    <property type="protein sequence ID" value="GMR33455.1"/>
    <property type="molecule type" value="Genomic_DNA"/>
</dbReference>
<keyword evidence="1 3" id="KW-0863">Zinc-finger</keyword>
<comment type="caution">
    <text evidence="6">The sequence shown here is derived from an EMBL/GenBank/DDBJ whole genome shotgun (WGS) entry which is preliminary data.</text>
</comment>
<dbReference type="GO" id="GO:0008270">
    <property type="term" value="F:zinc ion binding"/>
    <property type="evidence" value="ECO:0007669"/>
    <property type="project" value="UniProtKB-KW"/>
</dbReference>